<feature type="signal peptide" evidence="1">
    <location>
        <begin position="1"/>
        <end position="22"/>
    </location>
</feature>
<keyword evidence="1" id="KW-0732">Signal</keyword>
<evidence type="ECO:0000256" key="1">
    <source>
        <dbReference type="SAM" id="SignalP"/>
    </source>
</evidence>
<dbReference type="RefSeq" id="WP_065675131.1">
    <property type="nucleotide sequence ID" value="NZ_AP025463.1"/>
</dbReference>
<dbReference type="AlphaFoldDB" id="A0A1C3J819"/>
<dbReference type="EMBL" id="FLQZ01000001">
    <property type="protein sequence ID" value="SBT11294.1"/>
    <property type="molecule type" value="Genomic_DNA"/>
</dbReference>
<organism evidence="2 3">
    <name type="scientific">Vibrio celticus</name>
    <dbReference type="NCBI Taxonomy" id="446372"/>
    <lineage>
        <taxon>Bacteria</taxon>
        <taxon>Pseudomonadati</taxon>
        <taxon>Pseudomonadota</taxon>
        <taxon>Gammaproteobacteria</taxon>
        <taxon>Vibrionales</taxon>
        <taxon>Vibrionaceae</taxon>
        <taxon>Vibrio</taxon>
    </lineage>
</organism>
<gene>
    <name evidence="2" type="ORF">VCE7224_00010</name>
</gene>
<accession>A0A1C3J819</accession>
<evidence type="ECO:0000313" key="2">
    <source>
        <dbReference type="EMBL" id="SBT11294.1"/>
    </source>
</evidence>
<keyword evidence="3" id="KW-1185">Reference proteome</keyword>
<protein>
    <submittedName>
        <fullName evidence="2">Uncharacterized protein</fullName>
    </submittedName>
</protein>
<name>A0A1C3J819_9VIBR</name>
<sequence length="112" mass="12633">MKKLFIAATAITSMFLSTSVLANAEIKPNDLKRITGEVHEMTVFLDLSEAESNAILDAKKNLASANYDLVGKYGARTAEYKEARKPVWRDYQKSLFAVISKEDLKRFNQSKK</sequence>
<feature type="chain" id="PRO_5008676377" evidence="1">
    <location>
        <begin position="23"/>
        <end position="112"/>
    </location>
</feature>
<evidence type="ECO:0000313" key="3">
    <source>
        <dbReference type="Proteomes" id="UP000092819"/>
    </source>
</evidence>
<proteinExistence type="predicted"/>
<dbReference type="Proteomes" id="UP000092819">
    <property type="component" value="Unassembled WGS sequence"/>
</dbReference>
<reference evidence="3" key="1">
    <citation type="submission" date="2016-06" db="EMBL/GenBank/DDBJ databases">
        <authorList>
            <person name="Rodrigo-Torres L."/>
            <person name="Arahal D.R."/>
        </authorList>
    </citation>
    <scope>NUCLEOTIDE SEQUENCE [LARGE SCALE GENOMIC DNA]</scope>
    <source>
        <strain evidence="3">CECT 7224</strain>
    </source>
</reference>